<organism evidence="1 2">
    <name type="scientific">Cricetulus griseus</name>
    <name type="common">Chinese hamster</name>
    <name type="synonym">Cricetulus barabensis griseus</name>
    <dbReference type="NCBI Taxonomy" id="10029"/>
    <lineage>
        <taxon>Eukaryota</taxon>
        <taxon>Metazoa</taxon>
        <taxon>Chordata</taxon>
        <taxon>Craniata</taxon>
        <taxon>Vertebrata</taxon>
        <taxon>Euteleostomi</taxon>
        <taxon>Mammalia</taxon>
        <taxon>Eutheria</taxon>
        <taxon>Euarchontoglires</taxon>
        <taxon>Glires</taxon>
        <taxon>Rodentia</taxon>
        <taxon>Myomorpha</taxon>
        <taxon>Muroidea</taxon>
        <taxon>Cricetidae</taxon>
        <taxon>Cricetinae</taxon>
        <taxon>Cricetulus</taxon>
    </lineage>
</organism>
<reference evidence="2" key="1">
    <citation type="journal article" date="2011" name="Nat. Biotechnol.">
        <title>The genomic sequence of the Chinese hamster ovary (CHO)-K1 cell line.</title>
        <authorList>
            <person name="Xu X."/>
            <person name="Nagarajan H."/>
            <person name="Lewis N.E."/>
            <person name="Pan S."/>
            <person name="Cai Z."/>
            <person name="Liu X."/>
            <person name="Chen W."/>
            <person name="Xie M."/>
            <person name="Wang W."/>
            <person name="Hammond S."/>
            <person name="Andersen M.R."/>
            <person name="Neff N."/>
            <person name="Passarelli B."/>
            <person name="Koh W."/>
            <person name="Fan H.C."/>
            <person name="Wang J."/>
            <person name="Gui Y."/>
            <person name="Lee K.H."/>
            <person name="Betenbaugh M.J."/>
            <person name="Quake S.R."/>
            <person name="Famili I."/>
            <person name="Palsson B.O."/>
            <person name="Wang J."/>
        </authorList>
    </citation>
    <scope>NUCLEOTIDE SEQUENCE [LARGE SCALE GENOMIC DNA]</scope>
    <source>
        <strain evidence="2">CHO K1 cell line</strain>
    </source>
</reference>
<gene>
    <name evidence="1" type="ORF">I79_004730</name>
</gene>
<protein>
    <submittedName>
        <fullName evidence="1">Uncharacterized protein</fullName>
    </submittedName>
</protein>
<evidence type="ECO:0000313" key="2">
    <source>
        <dbReference type="Proteomes" id="UP000001075"/>
    </source>
</evidence>
<proteinExistence type="predicted"/>
<dbReference type="AlphaFoldDB" id="G3H3B5"/>
<dbReference type="Proteomes" id="UP000001075">
    <property type="component" value="Unassembled WGS sequence"/>
</dbReference>
<accession>G3H3B5</accession>
<name>G3H3B5_CRIGR</name>
<dbReference type="InParanoid" id="G3H3B5"/>
<sequence length="64" mass="7620">MAIRRLKLCCGEKRYKHSEALKSCAYWDWWSQDGNYVLLSCGNNTSFDYESVGQREVEENRHEE</sequence>
<evidence type="ECO:0000313" key="1">
    <source>
        <dbReference type="EMBL" id="EGW01371.1"/>
    </source>
</evidence>
<dbReference type="EMBL" id="JH000124">
    <property type="protein sequence ID" value="EGW01371.1"/>
    <property type="molecule type" value="Genomic_DNA"/>
</dbReference>